<dbReference type="STRING" id="35722.A0A0B7MZN9"/>
<protein>
    <recommendedName>
        <fullName evidence="1">PAS domain-containing protein</fullName>
    </recommendedName>
</protein>
<dbReference type="AlphaFoldDB" id="A0A0B7MZN9"/>
<dbReference type="Gene3D" id="3.30.450.20">
    <property type="entry name" value="PAS domain"/>
    <property type="match status" value="2"/>
</dbReference>
<dbReference type="InterPro" id="IPR050933">
    <property type="entry name" value="Circadian_TF"/>
</dbReference>
<dbReference type="InterPro" id="IPR000014">
    <property type="entry name" value="PAS"/>
</dbReference>
<dbReference type="SUPFAM" id="SSF55785">
    <property type="entry name" value="PYP-like sensor domain (PAS domain)"/>
    <property type="match status" value="2"/>
</dbReference>
<dbReference type="CDD" id="cd00130">
    <property type="entry name" value="PAS"/>
    <property type="match status" value="2"/>
</dbReference>
<dbReference type="InterPro" id="IPR013655">
    <property type="entry name" value="PAS_fold_3"/>
</dbReference>
<evidence type="ECO:0000313" key="3">
    <source>
        <dbReference type="Proteomes" id="UP000054107"/>
    </source>
</evidence>
<dbReference type="EMBL" id="LN724412">
    <property type="protein sequence ID" value="CEP10612.1"/>
    <property type="molecule type" value="Genomic_DNA"/>
</dbReference>
<name>A0A0B7MZN9_9FUNG</name>
<dbReference type="OrthoDB" id="411251at2759"/>
<proteinExistence type="predicted"/>
<sequence length="268" mass="30770">MEINFISIYDNSAKAKYLFVSESVTDVLGYLPEELVGESGYNLTHPDERQALGKIHSANVQTERMSSVTSYRARHKDGHYVLCDVVIHYCYDVLICTNFALVSSDCVKHDMRASTADEVFVVQPDGSIQLAGVWNDSQERMKKVFTEKYPWDVNNNVLTKQEPRFCIFINRFTKESLIVFATQMCESMVGMNQWHCIGQSLYEYIAPQDKQNVFKSIEMSKSTDIINRLRFNWLRHDTQELIPLEAVVSCTYDGLVFVARARNPSISM</sequence>
<dbReference type="InterPro" id="IPR035965">
    <property type="entry name" value="PAS-like_dom_sf"/>
</dbReference>
<dbReference type="Pfam" id="PF08447">
    <property type="entry name" value="PAS_3"/>
    <property type="match status" value="1"/>
</dbReference>
<dbReference type="PANTHER" id="PTHR23042">
    <property type="entry name" value="CIRCADIAN PROTEIN CLOCK/ARNT/BMAL/PAS"/>
    <property type="match status" value="1"/>
</dbReference>
<dbReference type="Proteomes" id="UP000054107">
    <property type="component" value="Unassembled WGS sequence"/>
</dbReference>
<dbReference type="PROSITE" id="PS50112">
    <property type="entry name" value="PAS"/>
    <property type="match status" value="1"/>
</dbReference>
<feature type="domain" description="PAS" evidence="1">
    <location>
        <begin position="1"/>
        <end position="63"/>
    </location>
</feature>
<gene>
    <name evidence="2" type="primary">PARPA_04328.1 scaffold 12477</name>
</gene>
<organism evidence="2 3">
    <name type="scientific">Parasitella parasitica</name>
    <dbReference type="NCBI Taxonomy" id="35722"/>
    <lineage>
        <taxon>Eukaryota</taxon>
        <taxon>Fungi</taxon>
        <taxon>Fungi incertae sedis</taxon>
        <taxon>Mucoromycota</taxon>
        <taxon>Mucoromycotina</taxon>
        <taxon>Mucoromycetes</taxon>
        <taxon>Mucorales</taxon>
        <taxon>Mucorineae</taxon>
        <taxon>Mucoraceae</taxon>
        <taxon>Parasitella</taxon>
    </lineage>
</organism>
<evidence type="ECO:0000259" key="1">
    <source>
        <dbReference type="PROSITE" id="PS50112"/>
    </source>
</evidence>
<reference evidence="2 3" key="1">
    <citation type="submission" date="2014-09" db="EMBL/GenBank/DDBJ databases">
        <authorList>
            <person name="Ellenberger Sabrina"/>
        </authorList>
    </citation>
    <scope>NUCLEOTIDE SEQUENCE [LARGE SCALE GENOMIC DNA]</scope>
    <source>
        <strain evidence="2 3">CBS 412.66</strain>
    </source>
</reference>
<evidence type="ECO:0000313" key="2">
    <source>
        <dbReference type="EMBL" id="CEP10612.1"/>
    </source>
</evidence>
<keyword evidence="3" id="KW-1185">Reference proteome</keyword>
<dbReference type="NCBIfam" id="TIGR00229">
    <property type="entry name" value="sensory_box"/>
    <property type="match status" value="1"/>
</dbReference>
<dbReference type="SMART" id="SM00091">
    <property type="entry name" value="PAS"/>
    <property type="match status" value="2"/>
</dbReference>
<accession>A0A0B7MZN9</accession>